<feature type="compositionally biased region" description="Pro residues" evidence="1">
    <location>
        <begin position="86"/>
        <end position="107"/>
    </location>
</feature>
<sequence length="381" mass="40360">MRAENAGQSGAGPQAPETRWVIRRWPSVPSPPALPPPSLGRQRAGQRVFLTRGSSSCCRARRPHPARQPPSAFPGVGPQPRAPGSSPAPAPPPPPRGRSCPNPPPALGSPQSPGRDYLRLCRSCSPQGLSWRRADPCGTLGKRQPQPAGSALQLSSGTQPARRPRPPLALGSRLRAPLPRPGESLRWAGRREPAPPGCGSLNDLGRGRQRPRSGRQAHPGPGDPASRTPELQEVEETRSWKAGDRGDPSAEVSSLPLRAPAQRLLQLLGGAHASILWGNSAELSQDLRTQDPEKVKSHPSNLPPRSLPLDEGGKLEPDRAWLAELSRLVSQGWNSSGVSGSSPLSICVQSRPLGGSSHSRLRTEAEQLLLAKGALPGQSGD</sequence>
<proteinExistence type="predicted"/>
<feature type="compositionally biased region" description="Low complexity" evidence="1">
    <location>
        <begin position="168"/>
        <end position="177"/>
    </location>
</feature>
<feature type="region of interest" description="Disordered" evidence="1">
    <location>
        <begin position="1"/>
        <end position="255"/>
    </location>
</feature>
<dbReference type="InParanoid" id="A0A7E6E2X4"/>
<protein>
    <submittedName>
        <fullName evidence="3">Formin-like protein 5</fullName>
    </submittedName>
</protein>
<reference evidence="3" key="1">
    <citation type="submission" date="2025-08" db="UniProtKB">
        <authorList>
            <consortium name="RefSeq"/>
        </authorList>
    </citation>
    <scope>IDENTIFICATION</scope>
    <source>
        <tissue evidence="3">Muscle</tissue>
    </source>
</reference>
<dbReference type="AlphaFoldDB" id="A0A7E6E2X4"/>
<name>A0A7E6E2X4_9CHIR</name>
<evidence type="ECO:0000256" key="1">
    <source>
        <dbReference type="SAM" id="MobiDB-lite"/>
    </source>
</evidence>
<accession>A0A7E6E2X4</accession>
<dbReference type="GeneID" id="118501454"/>
<keyword evidence="2" id="KW-1185">Reference proteome</keyword>
<feature type="region of interest" description="Disordered" evidence="1">
    <location>
        <begin position="287"/>
        <end position="313"/>
    </location>
</feature>
<feature type="compositionally biased region" description="Basic and acidic residues" evidence="1">
    <location>
        <begin position="235"/>
        <end position="248"/>
    </location>
</feature>
<gene>
    <name evidence="3" type="primary">LOC118501454</name>
</gene>
<dbReference type="RefSeq" id="XP_035885916.1">
    <property type="nucleotide sequence ID" value="XM_036030023.1"/>
</dbReference>
<organism evidence="2 3">
    <name type="scientific">Phyllostomus discolor</name>
    <name type="common">pale spear-nosed bat</name>
    <dbReference type="NCBI Taxonomy" id="89673"/>
    <lineage>
        <taxon>Eukaryota</taxon>
        <taxon>Metazoa</taxon>
        <taxon>Chordata</taxon>
        <taxon>Craniata</taxon>
        <taxon>Vertebrata</taxon>
        <taxon>Euteleostomi</taxon>
        <taxon>Mammalia</taxon>
        <taxon>Eutheria</taxon>
        <taxon>Laurasiatheria</taxon>
        <taxon>Chiroptera</taxon>
        <taxon>Yangochiroptera</taxon>
        <taxon>Phyllostomidae</taxon>
        <taxon>Phyllostominae</taxon>
        <taxon>Phyllostomus</taxon>
    </lineage>
</organism>
<dbReference type="Proteomes" id="UP000504628">
    <property type="component" value="Chromosome 6"/>
</dbReference>
<evidence type="ECO:0000313" key="3">
    <source>
        <dbReference type="RefSeq" id="XP_035885916.1"/>
    </source>
</evidence>
<feature type="compositionally biased region" description="Pro residues" evidence="1">
    <location>
        <begin position="28"/>
        <end position="38"/>
    </location>
</feature>
<evidence type="ECO:0000313" key="2">
    <source>
        <dbReference type="Proteomes" id="UP000504628"/>
    </source>
</evidence>
<dbReference type="KEGG" id="pdic:118501454"/>